<dbReference type="KEGG" id="ccun:CCUN_1267"/>
<protein>
    <submittedName>
        <fullName evidence="1">Uncharacterized protein</fullName>
    </submittedName>
</protein>
<dbReference type="Proteomes" id="UP000192902">
    <property type="component" value="Chromosome"/>
</dbReference>
<reference evidence="1 2" key="1">
    <citation type="submission" date="2017-04" db="EMBL/GenBank/DDBJ databases">
        <title>Complete genome sequence of the Campylobacter cuniculorum type strain LMG24588.</title>
        <authorList>
            <person name="Miller W.G."/>
            <person name="Yee E."/>
            <person name="Revez J."/>
            <person name="Bono J.L."/>
            <person name="Rossi M."/>
        </authorList>
    </citation>
    <scope>NUCLEOTIDE SEQUENCE [LARGE SCALE GENOMIC DNA]</scope>
    <source>
        <strain evidence="1 2">LMG 24588</strain>
    </source>
</reference>
<dbReference type="EMBL" id="CP020867">
    <property type="protein sequence ID" value="ARJ56859.1"/>
    <property type="molecule type" value="Genomic_DNA"/>
</dbReference>
<name>A0A1W6BXL9_9BACT</name>
<organism evidence="1 2">
    <name type="scientific">Campylobacter cuniculorum DSM 23162 = LMG 24588</name>
    <dbReference type="NCBI Taxonomy" id="1121267"/>
    <lineage>
        <taxon>Bacteria</taxon>
        <taxon>Pseudomonadati</taxon>
        <taxon>Campylobacterota</taxon>
        <taxon>Epsilonproteobacteria</taxon>
        <taxon>Campylobacterales</taxon>
        <taxon>Campylobacteraceae</taxon>
        <taxon>Campylobacter</taxon>
    </lineage>
</organism>
<dbReference type="STRING" id="1121267.CCUN_1267"/>
<evidence type="ECO:0000313" key="2">
    <source>
        <dbReference type="Proteomes" id="UP000192902"/>
    </source>
</evidence>
<evidence type="ECO:0000313" key="1">
    <source>
        <dbReference type="EMBL" id="ARJ56859.1"/>
    </source>
</evidence>
<proteinExistence type="predicted"/>
<accession>A0A1W6BXL9</accession>
<sequence>MFEEIFIHTEASLPLEFRRTFKHKFYKEDGTVSRGFGYWVWKPKVILMALEELKENDILFYLDIGFEFNSSKSHTLREWINQINQNEIMGMIANFPEKNWQKMDTLVHFGLDKNEEFLNSMTYAAGFIALKKTAKNIKIIQEWMKVFYEHWEFVDDSPSKIPNLACFIENRHDQAIWNIIAKLNGVKAFPAEFYHQAFNQPLQYFRNKIYLPHNAEQTKTINEMIRYKGRGAYQLNPLNLKNNILEQSNEYHEYKILQAQIHSKKSKKQDLKLLNLEQELINKKLKTKKYAKQLGLKNDEVIMPRMTLIQANCAKARIYNHLAYKLGQSMIKNSKTFLSYMKMPYILIALSIAHREEQKIKCNDILPPIESYPDYKEALKEKECFTYKLGLALMKANKAWYKGGYLIFFFKELPRLKKEFKHKNLF</sequence>
<gene>
    <name evidence="1" type="ORF">CCUN_1267</name>
</gene>
<dbReference type="RefSeq" id="WP_164502898.1">
    <property type="nucleotide sequence ID" value="NZ_CP020867.1"/>
</dbReference>
<dbReference type="eggNOG" id="COG1216">
    <property type="taxonomic scope" value="Bacteria"/>
</dbReference>
<dbReference type="AlphaFoldDB" id="A0A1W6BXL9"/>